<protein>
    <submittedName>
        <fullName evidence="1">Uncharacterized protein</fullName>
    </submittedName>
</protein>
<feature type="non-terminal residue" evidence="1">
    <location>
        <position position="73"/>
    </location>
</feature>
<dbReference type="Proteomes" id="UP000054248">
    <property type="component" value="Unassembled WGS sequence"/>
</dbReference>
<gene>
    <name evidence="1" type="ORF">M407DRAFT_245424</name>
</gene>
<proteinExistence type="predicted"/>
<dbReference type="EMBL" id="KN823132">
    <property type="protein sequence ID" value="KIO21660.1"/>
    <property type="molecule type" value="Genomic_DNA"/>
</dbReference>
<evidence type="ECO:0000313" key="2">
    <source>
        <dbReference type="Proteomes" id="UP000054248"/>
    </source>
</evidence>
<reference evidence="1 2" key="1">
    <citation type="submission" date="2014-04" db="EMBL/GenBank/DDBJ databases">
        <authorList>
            <consortium name="DOE Joint Genome Institute"/>
            <person name="Kuo A."/>
            <person name="Girlanda M."/>
            <person name="Perotto S."/>
            <person name="Kohler A."/>
            <person name="Nagy L.G."/>
            <person name="Floudas D."/>
            <person name="Copeland A."/>
            <person name="Barry K.W."/>
            <person name="Cichocki N."/>
            <person name="Veneault-Fourrey C."/>
            <person name="LaButti K."/>
            <person name="Lindquist E.A."/>
            <person name="Lipzen A."/>
            <person name="Lundell T."/>
            <person name="Morin E."/>
            <person name="Murat C."/>
            <person name="Sun H."/>
            <person name="Tunlid A."/>
            <person name="Henrissat B."/>
            <person name="Grigoriev I.V."/>
            <person name="Hibbett D.S."/>
            <person name="Martin F."/>
            <person name="Nordberg H.P."/>
            <person name="Cantor M.N."/>
            <person name="Hua S.X."/>
        </authorList>
    </citation>
    <scope>NUCLEOTIDE SEQUENCE [LARGE SCALE GENOMIC DNA]</scope>
    <source>
        <strain evidence="1 2">MUT 4182</strain>
    </source>
</reference>
<name>A0A0C3Q0T9_9AGAM</name>
<sequence>MCPGFGTFSGASSIPIVALNYYAVEEGETKFDLGELSTLVLSLLVTRREGFIVHELMPIESQVLIVTRSTTRV</sequence>
<keyword evidence="2" id="KW-1185">Reference proteome</keyword>
<accession>A0A0C3Q0T9</accession>
<evidence type="ECO:0000313" key="1">
    <source>
        <dbReference type="EMBL" id="KIO21660.1"/>
    </source>
</evidence>
<dbReference type="HOGENOM" id="CLU_2711835_0_0_1"/>
<organism evidence="1 2">
    <name type="scientific">Tulasnella calospora MUT 4182</name>
    <dbReference type="NCBI Taxonomy" id="1051891"/>
    <lineage>
        <taxon>Eukaryota</taxon>
        <taxon>Fungi</taxon>
        <taxon>Dikarya</taxon>
        <taxon>Basidiomycota</taxon>
        <taxon>Agaricomycotina</taxon>
        <taxon>Agaricomycetes</taxon>
        <taxon>Cantharellales</taxon>
        <taxon>Tulasnellaceae</taxon>
        <taxon>Tulasnella</taxon>
    </lineage>
</organism>
<dbReference type="AlphaFoldDB" id="A0A0C3Q0T9"/>
<reference evidence="2" key="2">
    <citation type="submission" date="2015-01" db="EMBL/GenBank/DDBJ databases">
        <title>Evolutionary Origins and Diversification of the Mycorrhizal Mutualists.</title>
        <authorList>
            <consortium name="DOE Joint Genome Institute"/>
            <consortium name="Mycorrhizal Genomics Consortium"/>
            <person name="Kohler A."/>
            <person name="Kuo A."/>
            <person name="Nagy L.G."/>
            <person name="Floudas D."/>
            <person name="Copeland A."/>
            <person name="Barry K.W."/>
            <person name="Cichocki N."/>
            <person name="Veneault-Fourrey C."/>
            <person name="LaButti K."/>
            <person name="Lindquist E.A."/>
            <person name="Lipzen A."/>
            <person name="Lundell T."/>
            <person name="Morin E."/>
            <person name="Murat C."/>
            <person name="Riley R."/>
            <person name="Ohm R."/>
            <person name="Sun H."/>
            <person name="Tunlid A."/>
            <person name="Henrissat B."/>
            <person name="Grigoriev I.V."/>
            <person name="Hibbett D.S."/>
            <person name="Martin F."/>
        </authorList>
    </citation>
    <scope>NUCLEOTIDE SEQUENCE [LARGE SCALE GENOMIC DNA]</scope>
    <source>
        <strain evidence="2">MUT 4182</strain>
    </source>
</reference>